<evidence type="ECO:0000256" key="11">
    <source>
        <dbReference type="RuleBase" id="RU003783"/>
    </source>
</evidence>
<dbReference type="OrthoDB" id="9776390at2"/>
<evidence type="ECO:0000256" key="6">
    <source>
        <dbReference type="ARBA" id="ARBA00022741"/>
    </source>
</evidence>
<evidence type="ECO:0000256" key="5">
    <source>
        <dbReference type="ARBA" id="ARBA00022694"/>
    </source>
</evidence>
<feature type="binding site" evidence="10">
    <location>
        <begin position="4"/>
        <end position="11"/>
    </location>
    <ligand>
        <name>ATP</name>
        <dbReference type="ChEBI" id="CHEBI:30616"/>
    </ligand>
</feature>
<dbReference type="SUPFAM" id="SSF52540">
    <property type="entry name" value="P-loop containing nucleoside triphosphate hydrolases"/>
    <property type="match status" value="2"/>
</dbReference>
<dbReference type="Pfam" id="PF01715">
    <property type="entry name" value="IPPT"/>
    <property type="match status" value="1"/>
</dbReference>
<keyword evidence="15" id="KW-1185">Reference proteome</keyword>
<comment type="cofactor">
    <cofactor evidence="1 10">
        <name>Mg(2+)</name>
        <dbReference type="ChEBI" id="CHEBI:18420"/>
    </cofactor>
</comment>
<dbReference type="GO" id="GO:0006400">
    <property type="term" value="P:tRNA modification"/>
    <property type="evidence" value="ECO:0007669"/>
    <property type="project" value="TreeGrafter"/>
</dbReference>
<protein>
    <recommendedName>
        <fullName evidence="10">tRNA dimethylallyltransferase</fullName>
        <ecNumber evidence="10">2.5.1.75</ecNumber>
    </recommendedName>
    <alternativeName>
        <fullName evidence="10">Dimethylallyl diphosphate:tRNA dimethylallyltransferase</fullName>
        <shortName evidence="10">DMAPP:tRNA dimethylallyltransferase</shortName>
        <shortName evidence="10">DMATase</shortName>
    </alternativeName>
    <alternativeName>
        <fullName evidence="10">Isopentenyl-diphosphate:tRNA isopentenyltransferase</fullName>
        <shortName evidence="10">IPP transferase</shortName>
        <shortName evidence="10">IPPT</shortName>
        <shortName evidence="10">IPTase</shortName>
    </alternativeName>
</protein>
<comment type="subunit">
    <text evidence="10">Monomer.</text>
</comment>
<feature type="site" description="Interaction with substrate tRNA" evidence="10">
    <location>
        <position position="95"/>
    </location>
</feature>
<dbReference type="EMBL" id="FMWL01000002">
    <property type="protein sequence ID" value="SCZ76788.1"/>
    <property type="molecule type" value="Genomic_DNA"/>
</dbReference>
<evidence type="ECO:0000256" key="9">
    <source>
        <dbReference type="ARBA" id="ARBA00049563"/>
    </source>
</evidence>
<dbReference type="PANTHER" id="PTHR11088:SF60">
    <property type="entry name" value="TRNA DIMETHYLALLYLTRANSFERASE"/>
    <property type="match status" value="1"/>
</dbReference>
<organism evidence="14 15">
    <name type="scientific">Acidaminobacter hydrogenoformans DSM 2784</name>
    <dbReference type="NCBI Taxonomy" id="1120920"/>
    <lineage>
        <taxon>Bacteria</taxon>
        <taxon>Bacillati</taxon>
        <taxon>Bacillota</taxon>
        <taxon>Clostridia</taxon>
        <taxon>Peptostreptococcales</taxon>
        <taxon>Acidaminobacteraceae</taxon>
        <taxon>Acidaminobacter</taxon>
    </lineage>
</organism>
<proteinExistence type="inferred from homology"/>
<evidence type="ECO:0000256" key="7">
    <source>
        <dbReference type="ARBA" id="ARBA00022840"/>
    </source>
</evidence>
<evidence type="ECO:0000313" key="15">
    <source>
        <dbReference type="Proteomes" id="UP000199208"/>
    </source>
</evidence>
<dbReference type="NCBIfam" id="TIGR00174">
    <property type="entry name" value="miaA"/>
    <property type="match status" value="1"/>
</dbReference>
<keyword evidence="5 10" id="KW-0819">tRNA processing</keyword>
<keyword evidence="6 10" id="KW-0547">Nucleotide-binding</keyword>
<dbReference type="Gene3D" id="1.10.20.140">
    <property type="match status" value="1"/>
</dbReference>
<evidence type="ECO:0000256" key="3">
    <source>
        <dbReference type="ARBA" id="ARBA00005842"/>
    </source>
</evidence>
<evidence type="ECO:0000256" key="13">
    <source>
        <dbReference type="RuleBase" id="RU003785"/>
    </source>
</evidence>
<dbReference type="InterPro" id="IPR018022">
    <property type="entry name" value="IPT"/>
</dbReference>
<evidence type="ECO:0000256" key="2">
    <source>
        <dbReference type="ARBA" id="ARBA00003213"/>
    </source>
</evidence>
<sequence>MIAGPTAVGKTKISIELCRRLDGEILSADSMQIYKYMNIGSAKPTEAEQAGIPHHMMDVVDPAEAFSAADYKAAAEACLEEILSRGKLPIMVGGTGLYFDALLYDRDFSGSAGDGVLREAFEAIARAQGNEALHDMLKEKDAEAAARIHPNNVRRVVRALELIETTGSATPAFDQAPEPNPRYNFILLGLTDHRQALYERIDQRVDAMFEAGLVDEIIILKNLGLSDKFQSMQGIGYKEVFRYLDGLATLEETIALIKQSSRRYAKRQLTWFKRYPTLEWFEVDGLTDPDSVIDQIERAIRQKMSREG</sequence>
<evidence type="ECO:0000256" key="4">
    <source>
        <dbReference type="ARBA" id="ARBA00022679"/>
    </source>
</evidence>
<dbReference type="Proteomes" id="UP000199208">
    <property type="component" value="Unassembled WGS sequence"/>
</dbReference>
<dbReference type="Gene3D" id="3.40.50.300">
    <property type="entry name" value="P-loop containing nucleotide triphosphate hydrolases"/>
    <property type="match status" value="1"/>
</dbReference>
<dbReference type="HAMAP" id="MF_00185">
    <property type="entry name" value="IPP_trans"/>
    <property type="match status" value="1"/>
</dbReference>
<comment type="catalytic activity">
    <reaction evidence="9 10 11">
        <text>adenosine(37) in tRNA + dimethylallyl diphosphate = N(6)-dimethylallyladenosine(37) in tRNA + diphosphate</text>
        <dbReference type="Rhea" id="RHEA:26482"/>
        <dbReference type="Rhea" id="RHEA-COMP:10162"/>
        <dbReference type="Rhea" id="RHEA-COMP:10375"/>
        <dbReference type="ChEBI" id="CHEBI:33019"/>
        <dbReference type="ChEBI" id="CHEBI:57623"/>
        <dbReference type="ChEBI" id="CHEBI:74411"/>
        <dbReference type="ChEBI" id="CHEBI:74415"/>
        <dbReference type="EC" id="2.5.1.75"/>
    </reaction>
</comment>
<dbReference type="InterPro" id="IPR039657">
    <property type="entry name" value="Dimethylallyltransferase"/>
</dbReference>
<evidence type="ECO:0000313" key="14">
    <source>
        <dbReference type="EMBL" id="SCZ76788.1"/>
    </source>
</evidence>
<comment type="similarity">
    <text evidence="3 10 13">Belongs to the IPP transferase family.</text>
</comment>
<feature type="binding site" evidence="10">
    <location>
        <begin position="6"/>
        <end position="11"/>
    </location>
    <ligand>
        <name>substrate</name>
    </ligand>
</feature>
<dbReference type="AlphaFoldDB" id="A0A1G5RSK1"/>
<keyword evidence="4 10" id="KW-0808">Transferase</keyword>
<feature type="region of interest" description="Interaction with substrate tRNA" evidence="10">
    <location>
        <begin position="29"/>
        <end position="32"/>
    </location>
</feature>
<dbReference type="STRING" id="1120920.SAMN03080599_00408"/>
<keyword evidence="7 10" id="KW-0067">ATP-binding</keyword>
<name>A0A1G5RSK1_9FIRM</name>
<evidence type="ECO:0000256" key="12">
    <source>
        <dbReference type="RuleBase" id="RU003784"/>
    </source>
</evidence>
<dbReference type="PANTHER" id="PTHR11088">
    <property type="entry name" value="TRNA DIMETHYLALLYLTRANSFERASE"/>
    <property type="match status" value="1"/>
</dbReference>
<comment type="caution">
    <text evidence="10">Lacks conserved residue(s) required for the propagation of feature annotation.</text>
</comment>
<evidence type="ECO:0000256" key="10">
    <source>
        <dbReference type="HAMAP-Rule" id="MF_00185"/>
    </source>
</evidence>
<evidence type="ECO:0000256" key="1">
    <source>
        <dbReference type="ARBA" id="ARBA00001946"/>
    </source>
</evidence>
<reference evidence="14 15" key="1">
    <citation type="submission" date="2016-10" db="EMBL/GenBank/DDBJ databases">
        <authorList>
            <person name="de Groot N.N."/>
        </authorList>
    </citation>
    <scope>NUCLEOTIDE SEQUENCE [LARGE SCALE GENOMIC DNA]</scope>
    <source>
        <strain evidence="14 15">DSM 2784</strain>
    </source>
</reference>
<gene>
    <name evidence="10" type="primary">miaA</name>
    <name evidence="14" type="ORF">SAMN03080599_00408</name>
</gene>
<evidence type="ECO:0000256" key="8">
    <source>
        <dbReference type="ARBA" id="ARBA00022842"/>
    </source>
</evidence>
<accession>A0A1G5RSK1</accession>
<dbReference type="EC" id="2.5.1.75" evidence="10"/>
<comment type="function">
    <text evidence="2 10 12">Catalyzes the transfer of a dimethylallyl group onto the adenine at position 37 in tRNAs that read codons beginning with uridine, leading to the formation of N6-(dimethylallyl)adenosine (i(6)A).</text>
</comment>
<dbReference type="InterPro" id="IPR027417">
    <property type="entry name" value="P-loop_NTPase"/>
</dbReference>
<feature type="site" description="Interaction with substrate tRNA" evidence="10">
    <location>
        <position position="118"/>
    </location>
</feature>
<dbReference type="GO" id="GO:0005524">
    <property type="term" value="F:ATP binding"/>
    <property type="evidence" value="ECO:0007669"/>
    <property type="project" value="UniProtKB-UniRule"/>
</dbReference>
<dbReference type="GO" id="GO:0052381">
    <property type="term" value="F:tRNA dimethylallyltransferase activity"/>
    <property type="evidence" value="ECO:0007669"/>
    <property type="project" value="UniProtKB-UniRule"/>
</dbReference>
<keyword evidence="8 10" id="KW-0460">Magnesium</keyword>